<dbReference type="Proteomes" id="UP000646911">
    <property type="component" value="Unassembled WGS sequence"/>
</dbReference>
<dbReference type="EMBL" id="JACOFX010000003">
    <property type="protein sequence ID" value="MBC3907635.1"/>
    <property type="molecule type" value="Genomic_DNA"/>
</dbReference>
<keyword evidence="1" id="KW-0472">Membrane</keyword>
<organism evidence="2 3">
    <name type="scientific">Undibacterium umbellatum</name>
    <dbReference type="NCBI Taxonomy" id="2762300"/>
    <lineage>
        <taxon>Bacteria</taxon>
        <taxon>Pseudomonadati</taxon>
        <taxon>Pseudomonadota</taxon>
        <taxon>Betaproteobacteria</taxon>
        <taxon>Burkholderiales</taxon>
        <taxon>Oxalobacteraceae</taxon>
        <taxon>Undibacterium</taxon>
    </lineage>
</organism>
<keyword evidence="3" id="KW-1185">Reference proteome</keyword>
<name>A0ABR6Z7A9_9BURK</name>
<proteinExistence type="predicted"/>
<feature type="transmembrane region" description="Helical" evidence="1">
    <location>
        <begin position="107"/>
        <end position="126"/>
    </location>
</feature>
<feature type="transmembrane region" description="Helical" evidence="1">
    <location>
        <begin position="78"/>
        <end position="95"/>
    </location>
</feature>
<keyword evidence="1" id="KW-0812">Transmembrane</keyword>
<dbReference type="RefSeq" id="WP_186953191.1">
    <property type="nucleotide sequence ID" value="NZ_JACOFX010000003.1"/>
</dbReference>
<comment type="caution">
    <text evidence="2">The sequence shown here is derived from an EMBL/GenBank/DDBJ whole genome shotgun (WGS) entry which is preliminary data.</text>
</comment>
<evidence type="ECO:0000256" key="1">
    <source>
        <dbReference type="SAM" id="Phobius"/>
    </source>
</evidence>
<feature type="transmembrane region" description="Helical" evidence="1">
    <location>
        <begin position="14"/>
        <end position="35"/>
    </location>
</feature>
<gene>
    <name evidence="2" type="ORF">H8L47_08660</name>
</gene>
<keyword evidence="1" id="KW-1133">Transmembrane helix</keyword>
<evidence type="ECO:0000313" key="3">
    <source>
        <dbReference type="Proteomes" id="UP000646911"/>
    </source>
</evidence>
<feature type="transmembrane region" description="Helical" evidence="1">
    <location>
        <begin position="41"/>
        <end position="57"/>
    </location>
</feature>
<protein>
    <submittedName>
        <fullName evidence="2">Uncharacterized protein</fullName>
    </submittedName>
</protein>
<sequence>MNSTQTNDVRSKQIMFYGLIFCNISVLIYFAALAIFNKAPLLGFWLPALAFLVFYGYDSFKEHKKLDARIVPKARESIGLGLAFLLFSILILATRNWKNSPINMTDAFIFALLLSNTKDCMINLLAMHKFAGFHR</sequence>
<evidence type="ECO:0000313" key="2">
    <source>
        <dbReference type="EMBL" id="MBC3907635.1"/>
    </source>
</evidence>
<reference evidence="2 3" key="1">
    <citation type="submission" date="2020-08" db="EMBL/GenBank/DDBJ databases">
        <title>Novel species isolated from subtropical streams in China.</title>
        <authorList>
            <person name="Lu H."/>
        </authorList>
    </citation>
    <scope>NUCLEOTIDE SEQUENCE [LARGE SCALE GENOMIC DNA]</scope>
    <source>
        <strain evidence="2 3">NL8W</strain>
    </source>
</reference>
<accession>A0ABR6Z7A9</accession>